<dbReference type="AlphaFoldDB" id="B0TEY9"/>
<dbReference type="InterPro" id="IPR012854">
    <property type="entry name" value="Cu_amine_oxidase-like_N"/>
</dbReference>
<dbReference type="Proteomes" id="UP000008550">
    <property type="component" value="Chromosome"/>
</dbReference>
<dbReference type="STRING" id="498761.HM1_0353"/>
<accession>B0TEY9</accession>
<evidence type="ECO:0000259" key="2">
    <source>
        <dbReference type="Pfam" id="PF07833"/>
    </source>
</evidence>
<evidence type="ECO:0000313" key="3">
    <source>
        <dbReference type="EMBL" id="ABZ82972.1"/>
    </source>
</evidence>
<dbReference type="SUPFAM" id="SSF55383">
    <property type="entry name" value="Copper amine oxidase, domain N"/>
    <property type="match status" value="1"/>
</dbReference>
<dbReference type="InterPro" id="IPR036582">
    <property type="entry name" value="Mao_N_sf"/>
</dbReference>
<sequence>MFFLAVALSLMLLVSSEWSEAQLAAPPGRSSAERRPVIVLNGLPMEFAPHPRIERGYILAPVRPLAEALGAEVTYDNKSRKAVIRRDNLCLEVQAAPLNRKWQPWERGTRASGKIEDDRMLVSVYWLARHLGDGWVWDRETATGFLRGGAPWRDEDYVAFTRWAEILWMRAAARENTKLLKERGLQPPPTIRREEDLQRFLGAYWSHDNVHSLWESRYADKESAVAGRPVDGVVIDATTVHSWRIVSRTPEEVQVEGYLSGAGKYGFLDQKVTYVLRPDGKGAFKIQERRVGALI</sequence>
<dbReference type="Pfam" id="PF07833">
    <property type="entry name" value="Cu_amine_oxidN1"/>
    <property type="match status" value="1"/>
</dbReference>
<dbReference type="KEGG" id="hmo:HM1_0353"/>
<feature type="chain" id="PRO_5039550998" description="Copper amine oxidase-like N-terminal domain-containing protein" evidence="1">
    <location>
        <begin position="22"/>
        <end position="295"/>
    </location>
</feature>
<dbReference type="HOGENOM" id="CLU_986023_0_0_9"/>
<proteinExistence type="predicted"/>
<reference evidence="3 4" key="1">
    <citation type="journal article" date="2008" name="J. Bacteriol.">
        <title>The genome of Heliobacterium modesticaldum, a phototrophic representative of the Firmicutes containing the simplest photosynthetic apparatus.</title>
        <authorList>
            <person name="Sattley W.M."/>
            <person name="Madigan M.T."/>
            <person name="Swingley W.D."/>
            <person name="Cheung P.C."/>
            <person name="Clocksin K.M."/>
            <person name="Conrad A.L."/>
            <person name="Dejesa L.C."/>
            <person name="Honchak B.M."/>
            <person name="Jung D.O."/>
            <person name="Karbach L.E."/>
            <person name="Kurdoglu A."/>
            <person name="Lahiri S."/>
            <person name="Mastrian S.D."/>
            <person name="Page L.E."/>
            <person name="Taylor H.L."/>
            <person name="Wang Z.T."/>
            <person name="Raymond J."/>
            <person name="Chen M."/>
            <person name="Blankenship R.E."/>
            <person name="Touchman J.W."/>
        </authorList>
    </citation>
    <scope>NUCLEOTIDE SEQUENCE [LARGE SCALE GENOMIC DNA]</scope>
    <source>
        <strain evidence="4">ATCC 51547 / Ice1</strain>
    </source>
</reference>
<organism evidence="3 4">
    <name type="scientific">Heliobacterium modesticaldum (strain ATCC 51547 / Ice1)</name>
    <dbReference type="NCBI Taxonomy" id="498761"/>
    <lineage>
        <taxon>Bacteria</taxon>
        <taxon>Bacillati</taxon>
        <taxon>Bacillota</taxon>
        <taxon>Clostridia</taxon>
        <taxon>Eubacteriales</taxon>
        <taxon>Heliobacteriaceae</taxon>
        <taxon>Heliomicrobium</taxon>
    </lineage>
</organism>
<protein>
    <recommendedName>
        <fullName evidence="2">Copper amine oxidase-like N-terminal domain-containing protein</fullName>
    </recommendedName>
</protein>
<gene>
    <name evidence="3" type="ORF">HM1_0353</name>
</gene>
<feature type="signal peptide" evidence="1">
    <location>
        <begin position="1"/>
        <end position="21"/>
    </location>
</feature>
<feature type="domain" description="Copper amine oxidase-like N-terminal" evidence="2">
    <location>
        <begin position="40"/>
        <end position="143"/>
    </location>
</feature>
<keyword evidence="1" id="KW-0732">Signal</keyword>
<name>B0TEY9_HELMI</name>
<keyword evidence="4" id="KW-1185">Reference proteome</keyword>
<dbReference type="EMBL" id="CP000930">
    <property type="protein sequence ID" value="ABZ82972.1"/>
    <property type="molecule type" value="Genomic_DNA"/>
</dbReference>
<evidence type="ECO:0000313" key="4">
    <source>
        <dbReference type="Proteomes" id="UP000008550"/>
    </source>
</evidence>
<evidence type="ECO:0000256" key="1">
    <source>
        <dbReference type="SAM" id="SignalP"/>
    </source>
</evidence>